<sequence length="94" mass="10459">VFCPPGGFFLIRGFLPPGVFLPSGGKATLLRLAILHSEKFQRPYNTTINLIRCQYSFAILKAAVRSLRGSRSRIKSIDSNDFCRAISEARLTLT</sequence>
<protein>
    <submittedName>
        <fullName evidence="1">Uncharacterized protein</fullName>
    </submittedName>
</protein>
<name>A0A1X7SP58_AMPQE</name>
<reference evidence="1" key="1">
    <citation type="submission" date="2017-05" db="UniProtKB">
        <authorList>
            <consortium name="EnsemblMetazoa"/>
        </authorList>
    </citation>
    <scope>IDENTIFICATION</scope>
</reference>
<evidence type="ECO:0000313" key="1">
    <source>
        <dbReference type="EnsemblMetazoa" id="Aqu2.1.03890_001"/>
    </source>
</evidence>
<organism evidence="1">
    <name type="scientific">Amphimedon queenslandica</name>
    <name type="common">Sponge</name>
    <dbReference type="NCBI Taxonomy" id="400682"/>
    <lineage>
        <taxon>Eukaryota</taxon>
        <taxon>Metazoa</taxon>
        <taxon>Porifera</taxon>
        <taxon>Demospongiae</taxon>
        <taxon>Heteroscleromorpha</taxon>
        <taxon>Haplosclerida</taxon>
        <taxon>Niphatidae</taxon>
        <taxon>Amphimedon</taxon>
    </lineage>
</organism>
<accession>A0A1X7SP58</accession>
<dbReference type="EnsemblMetazoa" id="Aqu2.1.03890_001">
    <property type="protein sequence ID" value="Aqu2.1.03890_001"/>
    <property type="gene ID" value="Aqu2.1.03890"/>
</dbReference>
<dbReference type="InParanoid" id="A0A1X7SP58"/>
<dbReference type="AlphaFoldDB" id="A0A1X7SP58"/>
<proteinExistence type="predicted"/>